<evidence type="ECO:0000313" key="3">
    <source>
        <dbReference type="Proteomes" id="UP000813385"/>
    </source>
</evidence>
<evidence type="ECO:0000313" key="2">
    <source>
        <dbReference type="EMBL" id="KAH7347742.1"/>
    </source>
</evidence>
<gene>
    <name evidence="2" type="ORF">B0T11DRAFT_291800</name>
</gene>
<dbReference type="EMBL" id="JAGPXD010000007">
    <property type="protein sequence ID" value="KAH7347742.1"/>
    <property type="molecule type" value="Genomic_DNA"/>
</dbReference>
<dbReference type="OrthoDB" id="3904217at2759"/>
<reference evidence="2" key="1">
    <citation type="journal article" date="2021" name="Nat. Commun.">
        <title>Genetic determinants of endophytism in the Arabidopsis root mycobiome.</title>
        <authorList>
            <person name="Mesny F."/>
            <person name="Miyauchi S."/>
            <person name="Thiergart T."/>
            <person name="Pickel B."/>
            <person name="Atanasova L."/>
            <person name="Karlsson M."/>
            <person name="Huettel B."/>
            <person name="Barry K.W."/>
            <person name="Haridas S."/>
            <person name="Chen C."/>
            <person name="Bauer D."/>
            <person name="Andreopoulos W."/>
            <person name="Pangilinan J."/>
            <person name="LaButti K."/>
            <person name="Riley R."/>
            <person name="Lipzen A."/>
            <person name="Clum A."/>
            <person name="Drula E."/>
            <person name="Henrissat B."/>
            <person name="Kohler A."/>
            <person name="Grigoriev I.V."/>
            <person name="Martin F.M."/>
            <person name="Hacquard S."/>
        </authorList>
    </citation>
    <scope>NUCLEOTIDE SEQUENCE</scope>
    <source>
        <strain evidence="2">MPI-CAGE-AT-0016</strain>
    </source>
</reference>
<accession>A0A8K0TAR1</accession>
<organism evidence="2 3">
    <name type="scientific">Plectosphaerella cucumerina</name>
    <dbReference type="NCBI Taxonomy" id="40658"/>
    <lineage>
        <taxon>Eukaryota</taxon>
        <taxon>Fungi</taxon>
        <taxon>Dikarya</taxon>
        <taxon>Ascomycota</taxon>
        <taxon>Pezizomycotina</taxon>
        <taxon>Sordariomycetes</taxon>
        <taxon>Hypocreomycetidae</taxon>
        <taxon>Glomerellales</taxon>
        <taxon>Plectosphaerellaceae</taxon>
        <taxon>Plectosphaerella</taxon>
    </lineage>
</organism>
<dbReference type="Pfam" id="PF13924">
    <property type="entry name" value="Lipocalin_5"/>
    <property type="match status" value="1"/>
</dbReference>
<proteinExistence type="predicted"/>
<dbReference type="AlphaFoldDB" id="A0A8K0TAR1"/>
<name>A0A8K0TAR1_9PEZI</name>
<protein>
    <submittedName>
        <fullName evidence="2">Lipocalin-like domain-containing protein</fullName>
    </submittedName>
</protein>
<dbReference type="Proteomes" id="UP000813385">
    <property type="component" value="Unassembled WGS sequence"/>
</dbReference>
<evidence type="ECO:0000259" key="1">
    <source>
        <dbReference type="Pfam" id="PF13924"/>
    </source>
</evidence>
<comment type="caution">
    <text evidence="2">The sequence shown here is derived from an EMBL/GenBank/DDBJ whole genome shotgun (WGS) entry which is preliminary data.</text>
</comment>
<feature type="domain" description="Lipocalin-like" evidence="1">
    <location>
        <begin position="41"/>
        <end position="185"/>
    </location>
</feature>
<dbReference type="InterPro" id="IPR024311">
    <property type="entry name" value="Lipocalin-like"/>
</dbReference>
<sequence length="189" mass="20457">MEARYLSPSPSPTFVFTLLVHISTSVAIMVNATEIIAVLAGTYSLLNTSSTLNGQAIPDRAYGEAPVGILTYSKSGYMSATISATEAELRPLTLTFPFTDDQPESDWALVGKHSIGYAGPFSINPNFPATTTQGGVFHGPLVAANVPAWVGTRQARNYTIVQEGDRTLLHIHSRRDGGFEGDLWWLRLD</sequence>
<keyword evidence="3" id="KW-1185">Reference proteome</keyword>